<protein>
    <recommendedName>
        <fullName evidence="1">DUF6830 domain-containing protein</fullName>
    </recommendedName>
</protein>
<gene>
    <name evidence="2" type="ORF">F5147DRAFT_587272</name>
</gene>
<name>A0A9P7JMD5_9AGAM</name>
<sequence>RITATLDEFHANKHAVIAAGLHQGKGSKVIDNWQIPKLELMQNIVPSIQNSGIIAQWSADVTEHAHITEVKDPARSSNNNNYDSQICRYLDRADKCNRFDLATSLLDHSRSEDLGVFGDEFIEEDNEIDDDMNDFPTELLSQTRRPGQPRPITNYFSMAKILQHKEIGSVPLPLRSFIVGRTALNLSYHPSIRNATINEVAIMFGLPDLQPAIANFLHCEKTYGNHIHSIGGPRRAAHDAELPFDNLQVWFKIRLQETDFHEPHNVRPAQTLNCVPPSDPWTLGRYDTVIIQTNSGHSWPASGLSGTFFLSFMVTFTNLKNALSQGTPLAKLGFGTPWAWDDQFLTYVLCFDISGERDPTTQFHTLKRAKRSNGTRMGDVIPVSQLRALLTPIHLIPHFGATADTRLTMYNSLEHATEFWLNYFWDKNTFFALSE</sequence>
<dbReference type="Proteomes" id="UP000823399">
    <property type="component" value="Unassembled WGS sequence"/>
</dbReference>
<dbReference type="AlphaFoldDB" id="A0A9P7JMD5"/>
<evidence type="ECO:0000259" key="1">
    <source>
        <dbReference type="Pfam" id="PF20722"/>
    </source>
</evidence>
<feature type="non-terminal residue" evidence="2">
    <location>
        <position position="435"/>
    </location>
</feature>
<dbReference type="GeneID" id="64694234"/>
<accession>A0A9P7JMD5</accession>
<keyword evidence="3" id="KW-1185">Reference proteome</keyword>
<evidence type="ECO:0000313" key="3">
    <source>
        <dbReference type="Proteomes" id="UP000823399"/>
    </source>
</evidence>
<feature type="domain" description="DUF6830" evidence="1">
    <location>
        <begin position="154"/>
        <end position="308"/>
    </location>
</feature>
<dbReference type="Pfam" id="PF20722">
    <property type="entry name" value="DUF6830"/>
    <property type="match status" value="1"/>
</dbReference>
<reference evidence="2" key="1">
    <citation type="journal article" date="2020" name="New Phytol.">
        <title>Comparative genomics reveals dynamic genome evolution in host specialist ectomycorrhizal fungi.</title>
        <authorList>
            <person name="Lofgren L.A."/>
            <person name="Nguyen N.H."/>
            <person name="Vilgalys R."/>
            <person name="Ruytinx J."/>
            <person name="Liao H.L."/>
            <person name="Branco S."/>
            <person name="Kuo A."/>
            <person name="LaButti K."/>
            <person name="Lipzen A."/>
            <person name="Andreopoulos W."/>
            <person name="Pangilinan J."/>
            <person name="Riley R."/>
            <person name="Hundley H."/>
            <person name="Na H."/>
            <person name="Barry K."/>
            <person name="Grigoriev I.V."/>
            <person name="Stajich J.E."/>
            <person name="Kennedy P.G."/>
        </authorList>
    </citation>
    <scope>NUCLEOTIDE SEQUENCE</scope>
    <source>
        <strain evidence="2">FC423</strain>
    </source>
</reference>
<organism evidence="2 3">
    <name type="scientific">Suillus discolor</name>
    <dbReference type="NCBI Taxonomy" id="1912936"/>
    <lineage>
        <taxon>Eukaryota</taxon>
        <taxon>Fungi</taxon>
        <taxon>Dikarya</taxon>
        <taxon>Basidiomycota</taxon>
        <taxon>Agaricomycotina</taxon>
        <taxon>Agaricomycetes</taxon>
        <taxon>Agaricomycetidae</taxon>
        <taxon>Boletales</taxon>
        <taxon>Suillineae</taxon>
        <taxon>Suillaceae</taxon>
        <taxon>Suillus</taxon>
    </lineage>
</organism>
<dbReference type="InterPro" id="IPR049233">
    <property type="entry name" value="DUF6830"/>
</dbReference>
<proteinExistence type="predicted"/>
<dbReference type="EMBL" id="JABBWM010000113">
    <property type="protein sequence ID" value="KAG2089231.1"/>
    <property type="molecule type" value="Genomic_DNA"/>
</dbReference>
<comment type="caution">
    <text evidence="2">The sequence shown here is derived from an EMBL/GenBank/DDBJ whole genome shotgun (WGS) entry which is preliminary data.</text>
</comment>
<evidence type="ECO:0000313" key="2">
    <source>
        <dbReference type="EMBL" id="KAG2089231.1"/>
    </source>
</evidence>
<dbReference type="RefSeq" id="XP_041285822.1">
    <property type="nucleotide sequence ID" value="XM_041431975.1"/>
</dbReference>
<dbReference type="OrthoDB" id="3232986at2759"/>